<protein>
    <submittedName>
        <fullName evidence="1">Uncharacterized protein</fullName>
    </submittedName>
</protein>
<proteinExistence type="predicted"/>
<evidence type="ECO:0000313" key="1">
    <source>
        <dbReference type="EMBL" id="KAJ1191008.1"/>
    </source>
</evidence>
<dbReference type="Proteomes" id="UP001066276">
    <property type="component" value="Chromosome 2_2"/>
</dbReference>
<keyword evidence="2" id="KW-1185">Reference proteome</keyword>
<dbReference type="AlphaFoldDB" id="A0AAV7UQ68"/>
<organism evidence="1 2">
    <name type="scientific">Pleurodeles waltl</name>
    <name type="common">Iberian ribbed newt</name>
    <dbReference type="NCBI Taxonomy" id="8319"/>
    <lineage>
        <taxon>Eukaryota</taxon>
        <taxon>Metazoa</taxon>
        <taxon>Chordata</taxon>
        <taxon>Craniata</taxon>
        <taxon>Vertebrata</taxon>
        <taxon>Euteleostomi</taxon>
        <taxon>Amphibia</taxon>
        <taxon>Batrachia</taxon>
        <taxon>Caudata</taxon>
        <taxon>Salamandroidea</taxon>
        <taxon>Salamandridae</taxon>
        <taxon>Pleurodelinae</taxon>
        <taxon>Pleurodeles</taxon>
    </lineage>
</organism>
<accession>A0AAV7UQ68</accession>
<sequence length="126" mass="13898">MCAARCVAPAPRRARGCPGDTFLRTTLRVSAGPDPKDLQPVAALGPGLGPVRGFLGRAGDLRPPLEKRRSGNPKLRLEGGCLWSLEGERRSHAPEGMRKKKLGPPPGARIWRRRRCWAEWSSLWRA</sequence>
<comment type="caution">
    <text evidence="1">The sequence shown here is derived from an EMBL/GenBank/DDBJ whole genome shotgun (WGS) entry which is preliminary data.</text>
</comment>
<name>A0AAV7UQ68_PLEWA</name>
<dbReference type="EMBL" id="JANPWB010000004">
    <property type="protein sequence ID" value="KAJ1191008.1"/>
    <property type="molecule type" value="Genomic_DNA"/>
</dbReference>
<reference evidence="1" key="1">
    <citation type="journal article" date="2022" name="bioRxiv">
        <title>Sequencing and chromosome-scale assembly of the giantPleurodeles waltlgenome.</title>
        <authorList>
            <person name="Brown T."/>
            <person name="Elewa A."/>
            <person name="Iarovenko S."/>
            <person name="Subramanian E."/>
            <person name="Araus A.J."/>
            <person name="Petzold A."/>
            <person name="Susuki M."/>
            <person name="Suzuki K.-i.T."/>
            <person name="Hayashi T."/>
            <person name="Toyoda A."/>
            <person name="Oliveira C."/>
            <person name="Osipova E."/>
            <person name="Leigh N.D."/>
            <person name="Simon A."/>
            <person name="Yun M.H."/>
        </authorList>
    </citation>
    <scope>NUCLEOTIDE SEQUENCE</scope>
    <source>
        <strain evidence="1">20211129_DDA</strain>
        <tissue evidence="1">Liver</tissue>
    </source>
</reference>
<gene>
    <name evidence="1" type="ORF">NDU88_000325</name>
</gene>
<evidence type="ECO:0000313" key="2">
    <source>
        <dbReference type="Proteomes" id="UP001066276"/>
    </source>
</evidence>